<reference evidence="1" key="1">
    <citation type="journal article" date="2023" name="Science">
        <title>Genome structures resolve the early diversification of teleost fishes.</title>
        <authorList>
            <person name="Parey E."/>
            <person name="Louis A."/>
            <person name="Montfort J."/>
            <person name="Bouchez O."/>
            <person name="Roques C."/>
            <person name="Iampietro C."/>
            <person name="Lluch J."/>
            <person name="Castinel A."/>
            <person name="Donnadieu C."/>
            <person name="Desvignes T."/>
            <person name="Floi Bucao C."/>
            <person name="Jouanno E."/>
            <person name="Wen M."/>
            <person name="Mejri S."/>
            <person name="Dirks R."/>
            <person name="Jansen H."/>
            <person name="Henkel C."/>
            <person name="Chen W.J."/>
            <person name="Zahm M."/>
            <person name="Cabau C."/>
            <person name="Klopp C."/>
            <person name="Thompson A.W."/>
            <person name="Robinson-Rechavi M."/>
            <person name="Braasch I."/>
            <person name="Lecointre G."/>
            <person name="Bobe J."/>
            <person name="Postlethwait J.H."/>
            <person name="Berthelot C."/>
            <person name="Roest Crollius H."/>
            <person name="Guiguen Y."/>
        </authorList>
    </citation>
    <scope>NUCLEOTIDE SEQUENCE</scope>
    <source>
        <strain evidence="1">WJC10195</strain>
    </source>
</reference>
<proteinExistence type="predicted"/>
<evidence type="ECO:0000313" key="1">
    <source>
        <dbReference type="EMBL" id="KAJ8335240.1"/>
    </source>
</evidence>
<accession>A0A9Q1EAK1</accession>
<comment type="caution">
    <text evidence="1">The sequence shown here is derived from an EMBL/GenBank/DDBJ whole genome shotgun (WGS) entry which is preliminary data.</text>
</comment>
<dbReference type="AlphaFoldDB" id="A0A9Q1EAK1"/>
<organism evidence="1 2">
    <name type="scientific">Synaphobranchus kaupii</name>
    <name type="common">Kaup's arrowtooth eel</name>
    <dbReference type="NCBI Taxonomy" id="118154"/>
    <lineage>
        <taxon>Eukaryota</taxon>
        <taxon>Metazoa</taxon>
        <taxon>Chordata</taxon>
        <taxon>Craniata</taxon>
        <taxon>Vertebrata</taxon>
        <taxon>Euteleostomi</taxon>
        <taxon>Actinopterygii</taxon>
        <taxon>Neopterygii</taxon>
        <taxon>Teleostei</taxon>
        <taxon>Anguilliformes</taxon>
        <taxon>Synaphobranchidae</taxon>
        <taxon>Synaphobranchus</taxon>
    </lineage>
</organism>
<dbReference type="EMBL" id="JAINUF010000021">
    <property type="protein sequence ID" value="KAJ8335240.1"/>
    <property type="molecule type" value="Genomic_DNA"/>
</dbReference>
<protein>
    <submittedName>
        <fullName evidence="1">Uncharacterized protein</fullName>
    </submittedName>
</protein>
<dbReference type="Proteomes" id="UP001152622">
    <property type="component" value="Chromosome 21"/>
</dbReference>
<keyword evidence="2" id="KW-1185">Reference proteome</keyword>
<gene>
    <name evidence="1" type="ORF">SKAU_G00408790</name>
</gene>
<evidence type="ECO:0000313" key="2">
    <source>
        <dbReference type="Proteomes" id="UP001152622"/>
    </source>
</evidence>
<name>A0A9Q1EAK1_SYNKA</name>
<sequence length="94" mass="10284">MQTDGHPAAAPPSLLWPLGVRRVSRGLSSQAQGTGEPGGFWDKFCTVGLQGALTAALYKLQPDSRKREVDRAQAPLSFKFTLISRMPQIFPLIF</sequence>